<evidence type="ECO:0000256" key="1">
    <source>
        <dbReference type="SAM" id="MobiDB-lite"/>
    </source>
</evidence>
<dbReference type="RefSeq" id="WP_097793190.1">
    <property type="nucleotide sequence ID" value="NZ_NOUV01000019.1"/>
</dbReference>
<name>A0A2A7B321_9FIRM</name>
<gene>
    <name evidence="3" type="ORF">CHR60_11790</name>
</gene>
<evidence type="ECO:0000313" key="3">
    <source>
        <dbReference type="EMBL" id="PDX85721.1"/>
    </source>
</evidence>
<feature type="compositionally biased region" description="Acidic residues" evidence="1">
    <location>
        <begin position="68"/>
        <end position="83"/>
    </location>
</feature>
<organism evidence="3 4">
    <name type="scientific">Faecalibacterium prausnitzii</name>
    <dbReference type="NCBI Taxonomy" id="853"/>
    <lineage>
        <taxon>Bacteria</taxon>
        <taxon>Bacillati</taxon>
        <taxon>Bacillota</taxon>
        <taxon>Clostridia</taxon>
        <taxon>Eubacteriales</taxon>
        <taxon>Oscillospiraceae</taxon>
        <taxon>Faecalibacterium</taxon>
    </lineage>
</organism>
<feature type="region of interest" description="Disordered" evidence="1">
    <location>
        <begin position="33"/>
        <end position="160"/>
    </location>
</feature>
<sequence length="292" mass="30511">MQKNTKQVIAAVALLLIAAVPLALHIANADSTDETVASAAASSSEAQAEAPVSSSAASAADSTSEPEPQPEEEPDVSSEEADSSAESGDASASSSEAAASSAASSHAASSKSAAHSAASSHASSSHAASSSHSAASSHAASSSHSASVSSGSSHTTETTDAKINAYVRRLRNLQKRSSKKLYQTASSAYSEYMEHPVEERNLALKVSIVLGKTMELTKLQSECDKEFKEIVTELRHYLRENGYDQSIADAAEKEYKEEKDAMIKELTNVTYSQVTGKGEGGKWLQEHADMGQ</sequence>
<feature type="chain" id="PRO_5012405184" evidence="2">
    <location>
        <begin position="30"/>
        <end position="292"/>
    </location>
</feature>
<feature type="signal peptide" evidence="2">
    <location>
        <begin position="1"/>
        <end position="29"/>
    </location>
</feature>
<evidence type="ECO:0000313" key="4">
    <source>
        <dbReference type="Proteomes" id="UP000220904"/>
    </source>
</evidence>
<dbReference type="AlphaFoldDB" id="A0A2A7B321"/>
<keyword evidence="2" id="KW-0732">Signal</keyword>
<feature type="compositionally biased region" description="Low complexity" evidence="1">
    <location>
        <begin position="84"/>
        <end position="154"/>
    </location>
</feature>
<protein>
    <submittedName>
        <fullName evidence="3">Uncharacterized protein</fullName>
    </submittedName>
</protein>
<feature type="compositionally biased region" description="Low complexity" evidence="1">
    <location>
        <begin position="33"/>
        <end position="66"/>
    </location>
</feature>
<dbReference type="Proteomes" id="UP000220904">
    <property type="component" value="Unassembled WGS sequence"/>
</dbReference>
<comment type="caution">
    <text evidence="3">The sequence shown here is derived from an EMBL/GenBank/DDBJ whole genome shotgun (WGS) entry which is preliminary data.</text>
</comment>
<dbReference type="EMBL" id="NOUV01000019">
    <property type="protein sequence ID" value="PDX85721.1"/>
    <property type="molecule type" value="Genomic_DNA"/>
</dbReference>
<accession>A0A2A7B321</accession>
<reference evidence="3 4" key="1">
    <citation type="journal article" date="2017" name="Front. Microbiol.">
        <title>New Insights into the Diversity of the Genus Faecalibacterium.</title>
        <authorList>
            <person name="Benevides L."/>
            <person name="Burman S."/>
            <person name="Martin R."/>
            <person name="Robert V."/>
            <person name="Thomas M."/>
            <person name="Miquel S."/>
            <person name="Chain F."/>
            <person name="Sokol H."/>
            <person name="Bermudez-Humaran L.G."/>
            <person name="Morrison M."/>
            <person name="Langella P."/>
            <person name="Azevedo V.A."/>
            <person name="Chatel J.M."/>
            <person name="Soares S."/>
        </authorList>
    </citation>
    <scope>NUCLEOTIDE SEQUENCE [LARGE SCALE GENOMIC DNA]</scope>
    <source>
        <strain evidence="3 4">AHMP21</strain>
    </source>
</reference>
<proteinExistence type="predicted"/>
<evidence type="ECO:0000256" key="2">
    <source>
        <dbReference type="SAM" id="SignalP"/>
    </source>
</evidence>